<dbReference type="KEGG" id="gmh:115557405"/>
<dbReference type="InterPro" id="IPR050779">
    <property type="entry name" value="Transglutaminase"/>
</dbReference>
<proteinExistence type="inferred from homology"/>
<dbReference type="Ensembl" id="ENSGMOT00000014562.2">
    <property type="protein sequence ID" value="ENSGMOP00000014197.2"/>
    <property type="gene ID" value="ENSGMOG00000013259.2"/>
</dbReference>
<dbReference type="GO" id="GO:0003810">
    <property type="term" value="F:protein-glutamine gamma-glutamyltransferase activity"/>
    <property type="evidence" value="ECO:0007669"/>
    <property type="project" value="UniProtKB-EC"/>
</dbReference>
<dbReference type="InterPro" id="IPR038765">
    <property type="entry name" value="Papain-like_cys_pep_sf"/>
</dbReference>
<dbReference type="PANTHER" id="PTHR11590">
    <property type="entry name" value="PROTEIN-GLUTAMINE GAMMA-GLUTAMYLTRANSFERASE"/>
    <property type="match status" value="1"/>
</dbReference>
<keyword evidence="5" id="KW-1185">Reference proteome</keyword>
<comment type="similarity">
    <text evidence="1">Belongs to the transglutaminase superfamily. Transglutaminase family.</text>
</comment>
<dbReference type="CTD" id="565984"/>
<feature type="domain" description="Transglutaminase-like" evidence="3">
    <location>
        <begin position="272"/>
        <end position="364"/>
    </location>
</feature>
<dbReference type="InterPro" id="IPR001102">
    <property type="entry name" value="Transglutaminase_N"/>
</dbReference>
<dbReference type="GO" id="GO:0046872">
    <property type="term" value="F:metal ion binding"/>
    <property type="evidence" value="ECO:0007669"/>
    <property type="project" value="UniProtKB-KW"/>
</dbReference>
<evidence type="ECO:0000256" key="1">
    <source>
        <dbReference type="ARBA" id="ARBA00005968"/>
    </source>
</evidence>
<dbReference type="InterPro" id="IPR002931">
    <property type="entry name" value="Transglutaminase-like"/>
</dbReference>
<dbReference type="InterPro" id="IPR036238">
    <property type="entry name" value="Transglutaminase_C_sf"/>
</dbReference>
<feature type="active site" evidence="2">
    <location>
        <position position="338"/>
    </location>
</feature>
<dbReference type="GO" id="GO:0007399">
    <property type="term" value="P:nervous system development"/>
    <property type="evidence" value="ECO:0007669"/>
    <property type="project" value="UniProtKB-ARBA"/>
</dbReference>
<dbReference type="GeneTree" id="ENSGT01050000244866"/>
<dbReference type="OMA" id="DTFWETH"/>
<evidence type="ECO:0000313" key="4">
    <source>
        <dbReference type="Ensembl" id="ENSGMOP00000014197.2"/>
    </source>
</evidence>
<dbReference type="InterPro" id="IPR013783">
    <property type="entry name" value="Ig-like_fold"/>
</dbReference>
<feature type="active site" evidence="2">
    <location>
        <position position="280"/>
    </location>
</feature>
<dbReference type="InterPro" id="IPR023608">
    <property type="entry name" value="Transglutaminase_animal"/>
</dbReference>
<accession>A0A8C4ZHM7</accession>
<dbReference type="GO" id="GO:0005739">
    <property type="term" value="C:mitochondrion"/>
    <property type="evidence" value="ECO:0007669"/>
    <property type="project" value="TreeGrafter"/>
</dbReference>
<dbReference type="Pfam" id="PF00868">
    <property type="entry name" value="Transglut_N"/>
    <property type="match status" value="1"/>
</dbReference>
<dbReference type="Gene3D" id="3.90.260.10">
    <property type="entry name" value="Transglutaminase-like"/>
    <property type="match status" value="1"/>
</dbReference>
<protein>
    <recommendedName>
        <fullName evidence="3">Transglutaminase-like domain-containing protein</fullName>
    </recommendedName>
</protein>
<evidence type="ECO:0000313" key="5">
    <source>
        <dbReference type="Proteomes" id="UP000694546"/>
    </source>
</evidence>
<dbReference type="SMART" id="SM00460">
    <property type="entry name" value="TGc"/>
    <property type="match status" value="1"/>
</dbReference>
<reference evidence="4" key="2">
    <citation type="submission" date="2025-09" db="UniProtKB">
        <authorList>
            <consortium name="Ensembl"/>
        </authorList>
    </citation>
    <scope>IDENTIFICATION</scope>
</reference>
<dbReference type="SUPFAM" id="SSF54001">
    <property type="entry name" value="Cysteine proteinases"/>
    <property type="match status" value="1"/>
</dbReference>
<dbReference type="Gene3D" id="2.60.40.10">
    <property type="entry name" value="Immunoglobulins"/>
    <property type="match status" value="3"/>
</dbReference>
<dbReference type="InterPro" id="IPR036985">
    <property type="entry name" value="Transglutaminase-like_sf"/>
</dbReference>
<dbReference type="Pfam" id="PF01841">
    <property type="entry name" value="Transglut_core"/>
    <property type="match status" value="1"/>
</dbReference>
<reference evidence="4" key="1">
    <citation type="submission" date="2025-08" db="UniProtKB">
        <authorList>
            <consortium name="Ensembl"/>
        </authorList>
    </citation>
    <scope>IDENTIFICATION</scope>
</reference>
<name>A0A8C4ZHM7_GADMO</name>
<dbReference type="SUPFAM" id="SSF49309">
    <property type="entry name" value="Transglutaminase, two C-terminal domains"/>
    <property type="match status" value="2"/>
</dbReference>
<dbReference type="SUPFAM" id="SSF81296">
    <property type="entry name" value="E set domains"/>
    <property type="match status" value="1"/>
</dbReference>
<dbReference type="PIRSF" id="PIRSF000459">
    <property type="entry name" value="TGM_EBP42"/>
    <property type="match status" value="1"/>
</dbReference>
<evidence type="ECO:0000256" key="2">
    <source>
        <dbReference type="PIRSR" id="PIRSR000459-1"/>
    </source>
</evidence>
<organism evidence="4 5">
    <name type="scientific">Gadus morhua</name>
    <name type="common">Atlantic cod</name>
    <dbReference type="NCBI Taxonomy" id="8049"/>
    <lineage>
        <taxon>Eukaryota</taxon>
        <taxon>Metazoa</taxon>
        <taxon>Chordata</taxon>
        <taxon>Craniata</taxon>
        <taxon>Vertebrata</taxon>
        <taxon>Euteleostomi</taxon>
        <taxon>Actinopterygii</taxon>
        <taxon>Neopterygii</taxon>
        <taxon>Teleostei</taxon>
        <taxon>Neoteleostei</taxon>
        <taxon>Acanthomorphata</taxon>
        <taxon>Zeiogadaria</taxon>
        <taxon>Gadariae</taxon>
        <taxon>Gadiformes</taxon>
        <taxon>Gadoidei</taxon>
        <taxon>Gadidae</taxon>
        <taxon>Gadus</taxon>
    </lineage>
</organism>
<dbReference type="AlphaFoldDB" id="A0A8C4ZHM7"/>
<dbReference type="InterPro" id="IPR014756">
    <property type="entry name" value="Ig_E-set"/>
</dbReference>
<evidence type="ECO:0000259" key="3">
    <source>
        <dbReference type="SMART" id="SM00460"/>
    </source>
</evidence>
<sequence>FTDLVIQHVKLWRHDNQKLHQTEGFVGVKALVVRRGKPFRISLKLKERPFNPKTDALVFKFSIGRNSSLRHLFVKRSVTFSKVSPCSRWGACMDPEGPDLQCPSILISTPATAPVGTYSIQMFVFTPSSRKTYRLGNFTLLCNPWCSKDAVFLSFEDQREEYIQNDSGLLYMGTPLSVAARPWSFDQFEPDILEACLSLLQVSPQHLTNPVKDYKSRADPIYISRVVSAMINSEDDRGVLKGKWSGDFTQGVDPSTWTGSGDILTQWAESGFSPVMYGQCWVFAAVMCTVMRVLGIPCRVVTNYNSAHDTNGNLVIEEFYNELGKKLPHSKDSIWNFHVWVECWMTRKDLGSDLNGWQVLDPTPQERSAGVFCCGPAPVRALRDRRIELPYDIPFVYAEVKASVHTVVLREGQVVCSSRDTKRVGSLICTKAIGHPRPENITGDYKHVKSTHGALYTTSQGVSVTLTLEKAPVAGVPITFRVTITNKETVAKEIIEHLNAQAKQYNHSPSDTFWEAESVVKLAPLEVRVVRHQISPVHYEDVVGDDLINLAVVLEDPSNQQRVLACEEFNIESPQLDEGAVNRGTQQTAVVSFTNPFSVPVSGVLTIRAAGLKLGEREILNLPPGGRVQQPLSFVPEKAGTRMIQARLDLTNRAVVRGYQMVTVNRN</sequence>
<feature type="active site" evidence="2">
    <location>
        <position position="361"/>
    </location>
</feature>
<dbReference type="Proteomes" id="UP000694546">
    <property type="component" value="Chromosome 13"/>
</dbReference>
<dbReference type="PANTHER" id="PTHR11590:SF80">
    <property type="entry name" value="TRANSGLUTAMINASE 5,-LIKE"/>
    <property type="match status" value="1"/>
</dbReference>